<evidence type="ECO:0000313" key="1">
    <source>
        <dbReference type="EMBL" id="MCP2268365.1"/>
    </source>
</evidence>
<proteinExistence type="predicted"/>
<dbReference type="EMBL" id="JAMTCO010000002">
    <property type="protein sequence ID" value="MCP2268365.1"/>
    <property type="molecule type" value="Genomic_DNA"/>
</dbReference>
<evidence type="ECO:0000313" key="2">
    <source>
        <dbReference type="Proteomes" id="UP001205185"/>
    </source>
</evidence>
<gene>
    <name evidence="1" type="ORF">LV75_000851</name>
</gene>
<dbReference type="Proteomes" id="UP001205185">
    <property type="component" value="Unassembled WGS sequence"/>
</dbReference>
<keyword evidence="2" id="KW-1185">Reference proteome</keyword>
<comment type="caution">
    <text evidence="1">The sequence shown here is derived from an EMBL/GenBank/DDBJ whole genome shotgun (WGS) entry which is preliminary data.</text>
</comment>
<accession>A0ABT1I6W2</accession>
<sequence>MAPQGPSVQALGWQGSRERAEMAPAVPTVHALALWVAAGPDGSRDGTVGSEGWRVVVHNVFCCPQALVADLDLSGSVNRLYIGGSCGR</sequence>
<organism evidence="1 2">
    <name type="scientific">Actinokineospora diospyrosa</name>
    <dbReference type="NCBI Taxonomy" id="103728"/>
    <lineage>
        <taxon>Bacteria</taxon>
        <taxon>Bacillati</taxon>
        <taxon>Actinomycetota</taxon>
        <taxon>Actinomycetes</taxon>
        <taxon>Pseudonocardiales</taxon>
        <taxon>Pseudonocardiaceae</taxon>
        <taxon>Actinokineospora</taxon>
    </lineage>
</organism>
<protein>
    <submittedName>
        <fullName evidence="1">Uncharacterized protein</fullName>
    </submittedName>
</protein>
<name>A0ABT1I6W2_9PSEU</name>
<reference evidence="1 2" key="1">
    <citation type="submission" date="2022-06" db="EMBL/GenBank/DDBJ databases">
        <title>Genomic Encyclopedia of Archaeal and Bacterial Type Strains, Phase II (KMG-II): from individual species to whole genera.</title>
        <authorList>
            <person name="Goeker M."/>
        </authorList>
    </citation>
    <scope>NUCLEOTIDE SEQUENCE [LARGE SCALE GENOMIC DNA]</scope>
    <source>
        <strain evidence="1 2">DSM 44255</strain>
    </source>
</reference>